<organism evidence="2 3">
    <name type="scientific">Anthostomella pinea</name>
    <dbReference type="NCBI Taxonomy" id="933095"/>
    <lineage>
        <taxon>Eukaryota</taxon>
        <taxon>Fungi</taxon>
        <taxon>Dikarya</taxon>
        <taxon>Ascomycota</taxon>
        <taxon>Pezizomycotina</taxon>
        <taxon>Sordariomycetes</taxon>
        <taxon>Xylariomycetidae</taxon>
        <taxon>Xylariales</taxon>
        <taxon>Xylariaceae</taxon>
        <taxon>Anthostomella</taxon>
    </lineage>
</organism>
<reference evidence="2" key="1">
    <citation type="submission" date="2023-10" db="EMBL/GenBank/DDBJ databases">
        <authorList>
            <person name="Hackl T."/>
        </authorList>
    </citation>
    <scope>NUCLEOTIDE SEQUENCE</scope>
</reference>
<evidence type="ECO:0000256" key="1">
    <source>
        <dbReference type="SAM" id="MobiDB-lite"/>
    </source>
</evidence>
<feature type="region of interest" description="Disordered" evidence="1">
    <location>
        <begin position="125"/>
        <end position="144"/>
    </location>
</feature>
<accession>A0AAI8YPK5</accession>
<evidence type="ECO:0000313" key="2">
    <source>
        <dbReference type="EMBL" id="CAJ2512499.1"/>
    </source>
</evidence>
<name>A0AAI8YPK5_9PEZI</name>
<gene>
    <name evidence="2" type="ORF">KHLLAP_LOCUS12967</name>
</gene>
<comment type="caution">
    <text evidence="2">The sequence shown here is derived from an EMBL/GenBank/DDBJ whole genome shotgun (WGS) entry which is preliminary data.</text>
</comment>
<keyword evidence="3" id="KW-1185">Reference proteome</keyword>
<dbReference type="EMBL" id="CAUWAG010000019">
    <property type="protein sequence ID" value="CAJ2512499.1"/>
    <property type="molecule type" value="Genomic_DNA"/>
</dbReference>
<protein>
    <submittedName>
        <fullName evidence="2">Uu.00g055140.m01.CDS01</fullName>
    </submittedName>
</protein>
<evidence type="ECO:0000313" key="3">
    <source>
        <dbReference type="Proteomes" id="UP001295740"/>
    </source>
</evidence>
<dbReference type="Proteomes" id="UP001295740">
    <property type="component" value="Unassembled WGS sequence"/>
</dbReference>
<dbReference type="AlphaFoldDB" id="A0AAI8YPK5"/>
<proteinExistence type="predicted"/>
<sequence length="144" mass="16097">MSVEGQTVEIIKVVPKTIRARIRAHNEAYGVTDPWAKACACGFYGFYAEECDHMAHLQKYGCGLKTEIIMVENVKIRGMCELCARASLDWALAEKHIMEDLKAQNAEIEGAKAIVSAKAKERLEAKLKTEDTQRAEGDQPRAER</sequence>